<feature type="binding site" evidence="9">
    <location>
        <position position="21"/>
    </location>
    <ligand>
        <name>substrate</name>
    </ligand>
</feature>
<comment type="caution">
    <text evidence="11">The sequence shown here is derived from an EMBL/GenBank/DDBJ whole genome shotgun (WGS) entry which is preliminary data.</text>
</comment>
<evidence type="ECO:0000259" key="10">
    <source>
        <dbReference type="Pfam" id="PF00962"/>
    </source>
</evidence>
<dbReference type="HAMAP" id="MF_00540">
    <property type="entry name" value="A_deaminase"/>
    <property type="match status" value="1"/>
</dbReference>
<dbReference type="RefSeq" id="WP_377544973.1">
    <property type="nucleotide sequence ID" value="NZ_JBHSBN010000007.1"/>
</dbReference>
<evidence type="ECO:0000256" key="4">
    <source>
        <dbReference type="ARBA" id="ARBA00022833"/>
    </source>
</evidence>
<evidence type="ECO:0000256" key="7">
    <source>
        <dbReference type="ARBA" id="ARBA00047989"/>
    </source>
</evidence>
<dbReference type="InterPro" id="IPR032466">
    <property type="entry name" value="Metal_Hydrolase"/>
</dbReference>
<evidence type="ECO:0000256" key="5">
    <source>
        <dbReference type="ARBA" id="ARBA00023080"/>
    </source>
</evidence>
<keyword evidence="5 9" id="KW-0546">Nucleotide metabolism</keyword>
<dbReference type="NCBIfam" id="TIGR01430">
    <property type="entry name" value="aden_deam"/>
    <property type="match status" value="1"/>
</dbReference>
<evidence type="ECO:0000256" key="1">
    <source>
        <dbReference type="ARBA" id="ARBA00012784"/>
    </source>
</evidence>
<evidence type="ECO:0000313" key="11">
    <source>
        <dbReference type="EMBL" id="MFC4106739.1"/>
    </source>
</evidence>
<dbReference type="PANTHER" id="PTHR11409:SF43">
    <property type="entry name" value="ADENOSINE DEAMINASE"/>
    <property type="match status" value="1"/>
</dbReference>
<gene>
    <name evidence="9" type="primary">add</name>
    <name evidence="11" type="ORF">ACFOX0_12470</name>
</gene>
<dbReference type="GO" id="GO:0016787">
    <property type="term" value="F:hydrolase activity"/>
    <property type="evidence" value="ECO:0007669"/>
    <property type="project" value="UniProtKB-KW"/>
</dbReference>
<evidence type="ECO:0000256" key="8">
    <source>
        <dbReference type="ARBA" id="ARBA00049213"/>
    </source>
</evidence>
<organism evidence="11 12">
    <name type="scientific">Micromonospora zhanjiangensis</name>
    <dbReference type="NCBI Taxonomy" id="1522057"/>
    <lineage>
        <taxon>Bacteria</taxon>
        <taxon>Bacillati</taxon>
        <taxon>Actinomycetota</taxon>
        <taxon>Actinomycetes</taxon>
        <taxon>Micromonosporales</taxon>
        <taxon>Micromonosporaceae</taxon>
        <taxon>Micromonospora</taxon>
    </lineage>
</organism>
<feature type="binding site" evidence="9">
    <location>
        <position position="19"/>
    </location>
    <ligand>
        <name>substrate</name>
    </ligand>
</feature>
<keyword evidence="4 9" id="KW-0862">Zinc</keyword>
<feature type="site" description="Important for catalytic activity" evidence="9">
    <location>
        <position position="229"/>
    </location>
</feature>
<comment type="cofactor">
    <cofactor evidence="9">
        <name>Zn(2+)</name>
        <dbReference type="ChEBI" id="CHEBI:29105"/>
    </cofactor>
    <text evidence="9">Binds 1 zinc ion per subunit.</text>
</comment>
<comment type="catalytic activity">
    <reaction evidence="8">
        <text>2'-deoxyadenosine + H2O + H(+) = 2'-deoxyinosine + NH4(+)</text>
        <dbReference type="Rhea" id="RHEA:28190"/>
        <dbReference type="ChEBI" id="CHEBI:15377"/>
        <dbReference type="ChEBI" id="CHEBI:15378"/>
        <dbReference type="ChEBI" id="CHEBI:17256"/>
        <dbReference type="ChEBI" id="CHEBI:28938"/>
        <dbReference type="ChEBI" id="CHEBI:28997"/>
        <dbReference type="EC" id="3.5.4.4"/>
    </reaction>
    <physiologicalReaction direction="left-to-right" evidence="8">
        <dbReference type="Rhea" id="RHEA:28191"/>
    </physiologicalReaction>
</comment>
<feature type="binding site" evidence="9">
    <location>
        <position position="17"/>
    </location>
    <ligand>
        <name>Zn(2+)</name>
        <dbReference type="ChEBI" id="CHEBI:29105"/>
        <note>catalytic</note>
    </ligand>
</feature>
<feature type="domain" description="Adenosine deaminase" evidence="10">
    <location>
        <begin position="12"/>
        <end position="349"/>
    </location>
</feature>
<dbReference type="SUPFAM" id="SSF51556">
    <property type="entry name" value="Metallo-dependent hydrolases"/>
    <property type="match status" value="1"/>
</dbReference>
<comment type="function">
    <text evidence="9">Catalyzes the hydrolytic deamination of adenosine and 2-deoxyadenosine.</text>
</comment>
<reference evidence="12" key="1">
    <citation type="journal article" date="2019" name="Int. J. Syst. Evol. Microbiol.">
        <title>The Global Catalogue of Microorganisms (GCM) 10K type strain sequencing project: providing services to taxonomists for standard genome sequencing and annotation.</title>
        <authorList>
            <consortium name="The Broad Institute Genomics Platform"/>
            <consortium name="The Broad Institute Genome Sequencing Center for Infectious Disease"/>
            <person name="Wu L."/>
            <person name="Ma J."/>
        </authorList>
    </citation>
    <scope>NUCLEOTIDE SEQUENCE [LARGE SCALE GENOMIC DNA]</scope>
    <source>
        <strain evidence="12">2902at01</strain>
    </source>
</reference>
<evidence type="ECO:0000256" key="6">
    <source>
        <dbReference type="ARBA" id="ARBA00031852"/>
    </source>
</evidence>
<dbReference type="InterPro" id="IPR001365">
    <property type="entry name" value="A_deaminase_dom"/>
</dbReference>
<feature type="active site" description="Proton donor" evidence="9">
    <location>
        <position position="208"/>
    </location>
</feature>
<dbReference type="EC" id="3.5.4.4" evidence="1 9"/>
<protein>
    <recommendedName>
        <fullName evidence="1 9">Adenosine deaminase</fullName>
        <ecNumber evidence="1 9">3.5.4.4</ecNumber>
    </recommendedName>
    <alternativeName>
        <fullName evidence="6 9">Adenosine aminohydrolase</fullName>
    </alternativeName>
</protein>
<feature type="binding site" evidence="9">
    <location>
        <position position="295"/>
    </location>
    <ligand>
        <name>Zn(2+)</name>
        <dbReference type="ChEBI" id="CHEBI:29105"/>
        <note>catalytic</note>
    </ligand>
</feature>
<evidence type="ECO:0000313" key="12">
    <source>
        <dbReference type="Proteomes" id="UP001595868"/>
    </source>
</evidence>
<evidence type="ECO:0000256" key="3">
    <source>
        <dbReference type="ARBA" id="ARBA00022801"/>
    </source>
</evidence>
<name>A0ABV8KL54_9ACTN</name>
<keyword evidence="12" id="KW-1185">Reference proteome</keyword>
<feature type="binding site" evidence="9">
    <location>
        <position position="205"/>
    </location>
    <ligand>
        <name>Zn(2+)</name>
        <dbReference type="ChEBI" id="CHEBI:29105"/>
        <note>catalytic</note>
    </ligand>
</feature>
<accession>A0ABV8KL54</accession>
<evidence type="ECO:0000256" key="9">
    <source>
        <dbReference type="HAMAP-Rule" id="MF_00540"/>
    </source>
</evidence>
<feature type="binding site" evidence="9">
    <location>
        <position position="178"/>
    </location>
    <ligand>
        <name>substrate</name>
    </ligand>
</feature>
<dbReference type="EMBL" id="JBHSBN010000007">
    <property type="protein sequence ID" value="MFC4106739.1"/>
    <property type="molecule type" value="Genomic_DNA"/>
</dbReference>
<dbReference type="PANTHER" id="PTHR11409">
    <property type="entry name" value="ADENOSINE DEAMINASE"/>
    <property type="match status" value="1"/>
</dbReference>
<sequence>MAIGYEDIVKAPKALLHDHLDGGLRPATIVELAAAVDHPLPSNDPDELGRWFVAAANSGSLERYLETFAHTVAVMQTADALRRVAAECAWDLAVDGVVYAEVRFAPEQHLDRGLTLDEVVEAVLAGFAEGTGRAADAGRSIRIGTLLTAMRHAARSQEIAELSVRHRDRGVVGFDIAGAEAGFPPTRHLDAFEYLQRENFHFTIHAGEAFGLPSIWQAIQWCGADRLGHGVRIVDDITAGDKPVLGRLAAYVRDKRIPLELCPSSNVQTGAASSIAEHPIGLLRDLRFRVTVNTDNRLMSGTSMSREMALLVEAFGYGWAELQWFTVNAMKSAFIPFDERLAIIDEVIKPAYAKLRS</sequence>
<keyword evidence="2 9" id="KW-0479">Metal-binding</keyword>
<dbReference type="Pfam" id="PF00962">
    <property type="entry name" value="A_deaminase"/>
    <property type="match status" value="1"/>
</dbReference>
<dbReference type="NCBIfam" id="NF006847">
    <property type="entry name" value="PRK09358.1-2"/>
    <property type="match status" value="1"/>
</dbReference>
<keyword evidence="3 9" id="KW-0378">Hydrolase</keyword>
<dbReference type="InterPro" id="IPR006330">
    <property type="entry name" value="Ado/ade_deaminase"/>
</dbReference>
<comment type="catalytic activity">
    <reaction evidence="7">
        <text>adenosine + H2O + H(+) = inosine + NH4(+)</text>
        <dbReference type="Rhea" id="RHEA:24408"/>
        <dbReference type="ChEBI" id="CHEBI:15377"/>
        <dbReference type="ChEBI" id="CHEBI:15378"/>
        <dbReference type="ChEBI" id="CHEBI:16335"/>
        <dbReference type="ChEBI" id="CHEBI:17596"/>
        <dbReference type="ChEBI" id="CHEBI:28938"/>
        <dbReference type="EC" id="3.5.4.4"/>
    </reaction>
    <physiologicalReaction direction="left-to-right" evidence="7">
        <dbReference type="Rhea" id="RHEA:24409"/>
    </physiologicalReaction>
</comment>
<comment type="similarity">
    <text evidence="9">Belongs to the metallo-dependent hydrolases superfamily. Adenosine and AMP deaminases family. Adenosine deaminase subfamily.</text>
</comment>
<dbReference type="Proteomes" id="UP001595868">
    <property type="component" value="Unassembled WGS sequence"/>
</dbReference>
<comment type="caution">
    <text evidence="9">Lacks conserved residue(s) required for the propagation of feature annotation.</text>
</comment>
<feature type="binding site" evidence="9">
    <location>
        <position position="19"/>
    </location>
    <ligand>
        <name>Zn(2+)</name>
        <dbReference type="ChEBI" id="CHEBI:29105"/>
        <note>catalytic</note>
    </ligand>
</feature>
<proteinExistence type="inferred from homology"/>
<dbReference type="Gene3D" id="3.20.20.140">
    <property type="entry name" value="Metal-dependent hydrolases"/>
    <property type="match status" value="1"/>
</dbReference>
<evidence type="ECO:0000256" key="2">
    <source>
        <dbReference type="ARBA" id="ARBA00022723"/>
    </source>
</evidence>
<dbReference type="InterPro" id="IPR028893">
    <property type="entry name" value="A_deaminase"/>
</dbReference>